<organism evidence="3">
    <name type="scientific">Magallana gigas</name>
    <name type="common">Pacific oyster</name>
    <name type="synonym">Crassostrea gigas</name>
    <dbReference type="NCBI Taxonomy" id="29159"/>
    <lineage>
        <taxon>Eukaryota</taxon>
        <taxon>Metazoa</taxon>
        <taxon>Spiralia</taxon>
        <taxon>Lophotrochozoa</taxon>
        <taxon>Mollusca</taxon>
        <taxon>Bivalvia</taxon>
        <taxon>Autobranchia</taxon>
        <taxon>Pteriomorphia</taxon>
        <taxon>Ostreida</taxon>
        <taxon>Ostreoidea</taxon>
        <taxon>Ostreidae</taxon>
        <taxon>Magallana</taxon>
    </lineage>
</organism>
<evidence type="ECO:0000256" key="2">
    <source>
        <dbReference type="SAM" id="MobiDB-lite"/>
    </source>
</evidence>
<dbReference type="PRINTS" id="PR00625">
    <property type="entry name" value="JDOMAIN"/>
</dbReference>
<feature type="region of interest" description="Disordered" evidence="2">
    <location>
        <begin position="211"/>
        <end position="237"/>
    </location>
</feature>
<dbReference type="InParanoid" id="K1PFB7"/>
<dbReference type="SUPFAM" id="SSF46565">
    <property type="entry name" value="Chaperone J-domain"/>
    <property type="match status" value="1"/>
</dbReference>
<dbReference type="PANTHER" id="PTHR45168:SF3">
    <property type="entry name" value="DNAJ HEAT SHOCK PROTEIN FAMILY (HSP40) MEMBER B2"/>
    <property type="match status" value="1"/>
</dbReference>
<dbReference type="PROSITE" id="PS00636">
    <property type="entry name" value="DNAJ_1"/>
    <property type="match status" value="1"/>
</dbReference>
<dbReference type="EMBL" id="JH816205">
    <property type="protein sequence ID" value="EKC20303.1"/>
    <property type="molecule type" value="Genomic_DNA"/>
</dbReference>
<dbReference type="InterPro" id="IPR043183">
    <property type="entry name" value="DNJB2/6-like"/>
</dbReference>
<dbReference type="InterPro" id="IPR036869">
    <property type="entry name" value="J_dom_sf"/>
</dbReference>
<keyword evidence="1" id="KW-0143">Chaperone</keyword>
<name>K1PFB7_MAGGI</name>
<reference evidence="3" key="1">
    <citation type="journal article" date="2012" name="Nature">
        <title>The oyster genome reveals stress adaptation and complexity of shell formation.</title>
        <authorList>
            <person name="Zhang G."/>
            <person name="Fang X."/>
            <person name="Guo X."/>
            <person name="Li L."/>
            <person name="Luo R."/>
            <person name="Xu F."/>
            <person name="Yang P."/>
            <person name="Zhang L."/>
            <person name="Wang X."/>
            <person name="Qi H."/>
            <person name="Xiong Z."/>
            <person name="Que H."/>
            <person name="Xie Y."/>
            <person name="Holland P.W."/>
            <person name="Paps J."/>
            <person name="Zhu Y."/>
            <person name="Wu F."/>
            <person name="Chen Y."/>
            <person name="Wang J."/>
            <person name="Peng C."/>
            <person name="Meng J."/>
            <person name="Yang L."/>
            <person name="Liu J."/>
            <person name="Wen B."/>
            <person name="Zhang N."/>
            <person name="Huang Z."/>
            <person name="Zhu Q."/>
            <person name="Feng Y."/>
            <person name="Mount A."/>
            <person name="Hedgecock D."/>
            <person name="Xu Z."/>
            <person name="Liu Y."/>
            <person name="Domazet-Loso T."/>
            <person name="Du Y."/>
            <person name="Sun X."/>
            <person name="Zhang S."/>
            <person name="Liu B."/>
            <person name="Cheng P."/>
            <person name="Jiang X."/>
            <person name="Li J."/>
            <person name="Fan D."/>
            <person name="Wang W."/>
            <person name="Fu W."/>
            <person name="Wang T."/>
            <person name="Wang B."/>
            <person name="Zhang J."/>
            <person name="Peng Z."/>
            <person name="Li Y."/>
            <person name="Li N."/>
            <person name="Wang J."/>
            <person name="Chen M."/>
            <person name="He Y."/>
            <person name="Tan F."/>
            <person name="Song X."/>
            <person name="Zheng Q."/>
            <person name="Huang R."/>
            <person name="Yang H."/>
            <person name="Du X."/>
            <person name="Chen L."/>
            <person name="Yang M."/>
            <person name="Gaffney P.M."/>
            <person name="Wang S."/>
            <person name="Luo L."/>
            <person name="She Z."/>
            <person name="Ming Y."/>
            <person name="Huang W."/>
            <person name="Zhang S."/>
            <person name="Huang B."/>
            <person name="Zhang Y."/>
            <person name="Qu T."/>
            <person name="Ni P."/>
            <person name="Miao G."/>
            <person name="Wang J."/>
            <person name="Wang Q."/>
            <person name="Steinberg C.E."/>
            <person name="Wang H."/>
            <person name="Li N."/>
            <person name="Qian L."/>
            <person name="Zhang G."/>
            <person name="Li Y."/>
            <person name="Yang H."/>
            <person name="Liu X."/>
            <person name="Wang J."/>
            <person name="Yin Y."/>
            <person name="Wang J."/>
        </authorList>
    </citation>
    <scope>NUCLEOTIDE SEQUENCE [LARGE SCALE GENOMIC DNA]</scope>
    <source>
        <strain evidence="3">05x7-T-G4-1.051#20</strain>
    </source>
</reference>
<dbReference type="Gene3D" id="1.10.287.110">
    <property type="entry name" value="DnaJ domain"/>
    <property type="match status" value="1"/>
</dbReference>
<sequence length="342" mass="38789">MNFYAIRRFLSLLDASGYVKIHMGIKLLMATIEKDLQIWLLYRSEDEWEGVGVFEDKMQHSEGLFSYRKLALKWHPDKNPDQKEEAEKKFKEISEAYEVLSDKEKREIYDRYGKDGLTGGGGGRGSGYNDFNMGGGFTGFHPFHFRDPEEVFKEFFGGRDPFAAFFGRDNPNNFQDSFPGFTRPSMHFFGGHSDIFGDGGLCIPHYLRSRRRMQRRRERSDGPAYSRRPRDVAERSVHHPVGHSPFLHFGIPMGLGFHSPLFDDHFGMHPSSGFSNFSSTSFSGPRGGGNFRSSSTSTKFVNGKKIVTKKVVENGKETVTVTEDGKVVKHLVNGEEKQAIKG</sequence>
<evidence type="ECO:0000256" key="1">
    <source>
        <dbReference type="ARBA" id="ARBA00023186"/>
    </source>
</evidence>
<evidence type="ECO:0000313" key="3">
    <source>
        <dbReference type="EMBL" id="EKC20303.1"/>
    </source>
</evidence>
<dbReference type="CDD" id="cd06257">
    <property type="entry name" value="DnaJ"/>
    <property type="match status" value="1"/>
</dbReference>
<dbReference type="PANTHER" id="PTHR45168">
    <property type="entry name" value="DNAJ HOMOLOG SUBFAMILY B MEMBER 2"/>
    <property type="match status" value="1"/>
</dbReference>
<dbReference type="SMART" id="SM00271">
    <property type="entry name" value="DnaJ"/>
    <property type="match status" value="1"/>
</dbReference>
<dbReference type="GO" id="GO:0030544">
    <property type="term" value="F:Hsp70 protein binding"/>
    <property type="evidence" value="ECO:0007669"/>
    <property type="project" value="InterPro"/>
</dbReference>
<dbReference type="Pfam" id="PF00226">
    <property type="entry name" value="DnaJ"/>
    <property type="match status" value="1"/>
</dbReference>
<dbReference type="FunCoup" id="K1PFB7">
    <property type="interactions" value="400"/>
</dbReference>
<dbReference type="InterPro" id="IPR001623">
    <property type="entry name" value="DnaJ_domain"/>
</dbReference>
<proteinExistence type="predicted"/>
<protein>
    <submittedName>
        <fullName evidence="3">DnaJ-like protein subfamily B member 3</fullName>
    </submittedName>
</protein>
<dbReference type="HOGENOM" id="CLU_017633_12_0_1"/>
<dbReference type="InterPro" id="IPR018253">
    <property type="entry name" value="DnaJ_domain_CS"/>
</dbReference>
<feature type="compositionally biased region" description="Basic and acidic residues" evidence="2">
    <location>
        <begin position="228"/>
        <end position="237"/>
    </location>
</feature>
<dbReference type="AlphaFoldDB" id="K1PFB7"/>
<dbReference type="PROSITE" id="PS50076">
    <property type="entry name" value="DNAJ_2"/>
    <property type="match status" value="1"/>
</dbReference>
<gene>
    <name evidence="3" type="ORF">CGI_10006280</name>
</gene>
<dbReference type="GO" id="GO:0051082">
    <property type="term" value="F:unfolded protein binding"/>
    <property type="evidence" value="ECO:0007669"/>
    <property type="project" value="InterPro"/>
</dbReference>
<accession>K1PFB7</accession>